<keyword evidence="1" id="KW-0802">TPR repeat</keyword>
<evidence type="ECO:0000313" key="3">
    <source>
        <dbReference type="EMBL" id="MXO94219.1"/>
    </source>
</evidence>
<evidence type="ECO:0000313" key="4">
    <source>
        <dbReference type="Proteomes" id="UP000460626"/>
    </source>
</evidence>
<dbReference type="Pfam" id="PF14559">
    <property type="entry name" value="TPR_19"/>
    <property type="match status" value="1"/>
</dbReference>
<evidence type="ECO:0000256" key="1">
    <source>
        <dbReference type="PROSITE-ProRule" id="PRU00339"/>
    </source>
</evidence>
<accession>A0A845A9G7</accession>
<dbReference type="InterPro" id="IPR019734">
    <property type="entry name" value="TPR_rpt"/>
</dbReference>
<dbReference type="Gene3D" id="1.25.40.10">
    <property type="entry name" value="Tetratricopeptide repeat domain"/>
    <property type="match status" value="1"/>
</dbReference>
<dbReference type="SUPFAM" id="SSF48452">
    <property type="entry name" value="TPR-like"/>
    <property type="match status" value="1"/>
</dbReference>
<comment type="caution">
    <text evidence="3">The sequence shown here is derived from an EMBL/GenBank/DDBJ whole genome shotgun (WGS) entry which is preliminary data.</text>
</comment>
<feature type="repeat" description="TPR" evidence="1">
    <location>
        <begin position="56"/>
        <end position="89"/>
    </location>
</feature>
<dbReference type="InterPro" id="IPR011990">
    <property type="entry name" value="TPR-like_helical_dom_sf"/>
</dbReference>
<feature type="chain" id="PRO_5032737187" evidence="2">
    <location>
        <begin position="23"/>
        <end position="334"/>
    </location>
</feature>
<dbReference type="InterPro" id="IPR030887">
    <property type="entry name" value="Beta-barrel_YaiO"/>
</dbReference>
<name>A0A845A9G7_9SPHN</name>
<dbReference type="PROSITE" id="PS50005">
    <property type="entry name" value="TPR"/>
    <property type="match status" value="1"/>
</dbReference>
<dbReference type="EMBL" id="WTYH01000001">
    <property type="protein sequence ID" value="MXO94219.1"/>
    <property type="molecule type" value="Genomic_DNA"/>
</dbReference>
<keyword evidence="4" id="KW-1185">Reference proteome</keyword>
<dbReference type="AlphaFoldDB" id="A0A845A9G7"/>
<keyword evidence="2" id="KW-0732">Signal</keyword>
<protein>
    <submittedName>
        <fullName evidence="3">YaiO family outer membrane beta-barrel protein</fullName>
    </submittedName>
</protein>
<organism evidence="3 4">
    <name type="scientific">Aurantiacibacter arachoides</name>
    <dbReference type="NCBI Taxonomy" id="1850444"/>
    <lineage>
        <taxon>Bacteria</taxon>
        <taxon>Pseudomonadati</taxon>
        <taxon>Pseudomonadota</taxon>
        <taxon>Alphaproteobacteria</taxon>
        <taxon>Sphingomonadales</taxon>
        <taxon>Erythrobacteraceae</taxon>
        <taxon>Aurantiacibacter</taxon>
    </lineage>
</organism>
<sequence>MMRAILLLACSAALALPGAAIAQANDYEQAVELRRTDPAAAAALLERWLDAHPGDTDALVQYGYALLTLGQLAEAEQAFAAALAIAPGYTDASEGIALIAARRADRQETRRGFALVEGALSDLGSGQRDWHELGAVIGAPVGLLGTLEGQVRWFDRFGAEDVELGALYTHKAGENLWLRAGASATPSADFRPEIGLAAGLDYRLAPSSVATLDVSWQRFPAQDVVSLRPGFTQYFGGGRYALGVFGRAVFVDGDALVGGSVRADWLPADRTRAFVGVASGPETDLGEVRDTTSLYGGGEVPLSATVSLLGSLSREWRATGADRTEARLGVKLAF</sequence>
<reference evidence="3 4" key="1">
    <citation type="submission" date="2019-12" db="EMBL/GenBank/DDBJ databases">
        <title>Genomic-based taxomic classification of the family Erythrobacteraceae.</title>
        <authorList>
            <person name="Xu L."/>
        </authorList>
    </citation>
    <scope>NUCLEOTIDE SEQUENCE [LARGE SCALE GENOMIC DNA]</scope>
    <source>
        <strain evidence="3 4">RC4-10-4</strain>
    </source>
</reference>
<dbReference type="NCBIfam" id="TIGR04390">
    <property type="entry name" value="OMP_YaiO_dom"/>
    <property type="match status" value="1"/>
</dbReference>
<feature type="signal peptide" evidence="2">
    <location>
        <begin position="1"/>
        <end position="22"/>
    </location>
</feature>
<proteinExistence type="predicted"/>
<evidence type="ECO:0000256" key="2">
    <source>
        <dbReference type="SAM" id="SignalP"/>
    </source>
</evidence>
<dbReference type="Proteomes" id="UP000460626">
    <property type="component" value="Unassembled WGS sequence"/>
</dbReference>
<gene>
    <name evidence="3" type="primary">yaiO</name>
    <name evidence="3" type="ORF">GRI62_11495</name>
</gene>